<dbReference type="SUPFAM" id="SSF55729">
    <property type="entry name" value="Acyl-CoA N-acyltransferases (Nat)"/>
    <property type="match status" value="1"/>
</dbReference>
<reference evidence="2" key="2">
    <citation type="journal article" date="2023" name="Proc. Natl. Acad. Sci. U.S.A.">
        <title>A global phylogenomic analysis of the shiitake genus Lentinula.</title>
        <authorList>
            <person name="Sierra-Patev S."/>
            <person name="Min B."/>
            <person name="Naranjo-Ortiz M."/>
            <person name="Looney B."/>
            <person name="Konkel Z."/>
            <person name="Slot J.C."/>
            <person name="Sakamoto Y."/>
            <person name="Steenwyk J.L."/>
            <person name="Rokas A."/>
            <person name="Carro J."/>
            <person name="Camarero S."/>
            <person name="Ferreira P."/>
            <person name="Molpeceres G."/>
            <person name="Ruiz-Duenas F.J."/>
            <person name="Serrano A."/>
            <person name="Henrissat B."/>
            <person name="Drula E."/>
            <person name="Hughes K.W."/>
            <person name="Mata J.L."/>
            <person name="Ishikawa N.K."/>
            <person name="Vargas-Isla R."/>
            <person name="Ushijima S."/>
            <person name="Smith C.A."/>
            <person name="Donoghue J."/>
            <person name="Ahrendt S."/>
            <person name="Andreopoulos W."/>
            <person name="He G."/>
            <person name="LaButti K."/>
            <person name="Lipzen A."/>
            <person name="Ng V."/>
            <person name="Riley R."/>
            <person name="Sandor L."/>
            <person name="Barry K."/>
            <person name="Martinez A.T."/>
            <person name="Xiao Y."/>
            <person name="Gibbons J.G."/>
            <person name="Terashima K."/>
            <person name="Grigoriev I.V."/>
            <person name="Hibbett D."/>
        </authorList>
    </citation>
    <scope>NUCLEOTIDE SEQUENCE</scope>
    <source>
        <strain evidence="2">Sp2 HRB7682 ss15</strain>
    </source>
</reference>
<dbReference type="GO" id="GO:0008999">
    <property type="term" value="F:protein-N-terminal-alanine acetyltransferase activity"/>
    <property type="evidence" value="ECO:0007669"/>
    <property type="project" value="TreeGrafter"/>
</dbReference>
<dbReference type="InterPro" id="IPR016181">
    <property type="entry name" value="Acyl_CoA_acyltransferase"/>
</dbReference>
<dbReference type="Pfam" id="PF13302">
    <property type="entry name" value="Acetyltransf_3"/>
    <property type="match status" value="1"/>
</dbReference>
<reference evidence="2" key="1">
    <citation type="submission" date="2022-08" db="EMBL/GenBank/DDBJ databases">
        <authorList>
            <consortium name="DOE Joint Genome Institute"/>
            <person name="Min B."/>
            <person name="Riley R."/>
            <person name="Sierra-Patev S."/>
            <person name="Naranjo-Ortiz M."/>
            <person name="Looney B."/>
            <person name="Konkel Z."/>
            <person name="Slot J.C."/>
            <person name="Sakamoto Y."/>
            <person name="Steenwyk J.L."/>
            <person name="Rokas A."/>
            <person name="Carro J."/>
            <person name="Camarero S."/>
            <person name="Ferreira P."/>
            <person name="Molpeceres G."/>
            <person name="Ruiz-Duenas F.J."/>
            <person name="Serrano A."/>
            <person name="Henrissat B."/>
            <person name="Drula E."/>
            <person name="Hughes K.W."/>
            <person name="Mata J.L."/>
            <person name="Ishikawa N.K."/>
            <person name="Vargas-Isla R."/>
            <person name="Ushijima S."/>
            <person name="Smith C.A."/>
            <person name="Ahrendt S."/>
            <person name="Andreopoulos W."/>
            <person name="He G."/>
            <person name="Labutti K."/>
            <person name="Lipzen A."/>
            <person name="Ng V."/>
            <person name="Sandor L."/>
            <person name="Barry K."/>
            <person name="Martinez A.T."/>
            <person name="Xiao Y."/>
            <person name="Gibbons J.G."/>
            <person name="Terashima K."/>
            <person name="Hibbett D.S."/>
            <person name="Grigoriev I.V."/>
        </authorList>
    </citation>
    <scope>NUCLEOTIDE SEQUENCE</scope>
    <source>
        <strain evidence="2">Sp2 HRB7682 ss15</strain>
    </source>
</reference>
<gene>
    <name evidence="2" type="ORF">C8J55DRAFT_387499</name>
</gene>
<evidence type="ECO:0000313" key="3">
    <source>
        <dbReference type="Proteomes" id="UP001150238"/>
    </source>
</evidence>
<feature type="domain" description="N-acetyltransferase" evidence="1">
    <location>
        <begin position="17"/>
        <end position="169"/>
    </location>
</feature>
<dbReference type="GO" id="GO:1990189">
    <property type="term" value="F:protein N-terminal-serine acetyltransferase activity"/>
    <property type="evidence" value="ECO:0007669"/>
    <property type="project" value="TreeGrafter"/>
</dbReference>
<accession>A0A9W9E062</accession>
<dbReference type="AlphaFoldDB" id="A0A9W9E062"/>
<protein>
    <submittedName>
        <fullName evidence="2">Acyl-CoA N-acyltransferase</fullName>
    </submittedName>
</protein>
<dbReference type="EMBL" id="JANVFS010000003">
    <property type="protein sequence ID" value="KAJ4493655.1"/>
    <property type="molecule type" value="Genomic_DNA"/>
</dbReference>
<dbReference type="Gene3D" id="3.40.630.30">
    <property type="match status" value="1"/>
</dbReference>
<comment type="caution">
    <text evidence="2">The sequence shown here is derived from an EMBL/GenBank/DDBJ whole genome shotgun (WGS) entry which is preliminary data.</text>
</comment>
<proteinExistence type="predicted"/>
<sequence>DDNFCFPIPDVLETTKLRLVPFVPSLHASIIAQSTDKATWHYLPFGPFPTAEALIAGFYEKRIHPNSGDTLFNEGEGEGEGGGEGGGEGTPAGICGYVYTNPSDLYTELFVLAFPRYHHTHVASHMIGLLMQYALNLPSTGGLGLRRVQWSANVKNQGSVGLAKKMGFRVEGVRRWARVLEVDKGEGGNGVGRRKGDPRGECPGRDTVGLAICWDEWEEGGRERV</sequence>
<dbReference type="PANTHER" id="PTHR43441:SF5">
    <property type="entry name" value="FAMILY ACETYLTRANSFERASE, PUTATIVE-RELATED"/>
    <property type="match status" value="1"/>
</dbReference>
<dbReference type="Proteomes" id="UP001150238">
    <property type="component" value="Unassembled WGS sequence"/>
</dbReference>
<dbReference type="PANTHER" id="PTHR43441">
    <property type="entry name" value="RIBOSOMAL-PROTEIN-SERINE ACETYLTRANSFERASE"/>
    <property type="match status" value="1"/>
</dbReference>
<feature type="non-terminal residue" evidence="2">
    <location>
        <position position="225"/>
    </location>
</feature>
<dbReference type="InterPro" id="IPR000182">
    <property type="entry name" value="GNAT_dom"/>
</dbReference>
<evidence type="ECO:0000259" key="1">
    <source>
        <dbReference type="Pfam" id="PF13302"/>
    </source>
</evidence>
<dbReference type="InterPro" id="IPR051908">
    <property type="entry name" value="Ribosomal_N-acetyltransferase"/>
</dbReference>
<feature type="non-terminal residue" evidence="2">
    <location>
        <position position="1"/>
    </location>
</feature>
<name>A0A9W9E062_9AGAR</name>
<organism evidence="2 3">
    <name type="scientific">Lentinula lateritia</name>
    <dbReference type="NCBI Taxonomy" id="40482"/>
    <lineage>
        <taxon>Eukaryota</taxon>
        <taxon>Fungi</taxon>
        <taxon>Dikarya</taxon>
        <taxon>Basidiomycota</taxon>
        <taxon>Agaricomycotina</taxon>
        <taxon>Agaricomycetes</taxon>
        <taxon>Agaricomycetidae</taxon>
        <taxon>Agaricales</taxon>
        <taxon>Marasmiineae</taxon>
        <taxon>Omphalotaceae</taxon>
        <taxon>Lentinula</taxon>
    </lineage>
</organism>
<evidence type="ECO:0000313" key="2">
    <source>
        <dbReference type="EMBL" id="KAJ4493655.1"/>
    </source>
</evidence>